<dbReference type="RefSeq" id="XP_065658082.1">
    <property type="nucleotide sequence ID" value="XM_065802010.1"/>
</dbReference>
<keyword evidence="2" id="KW-1185">Reference proteome</keyword>
<sequence length="369" mass="42878">MRVVVSTIGTPCYGISNYLVRKIQLVLNENPIRLKIFINKTKSWLIDKHEIQVSFDIANLYPSIPLKEATLVLLNQLNKSVSFKNSTKLTLNETKQLIEPCLFRCYFLWNGEIHELENSGPIGLSFMVVLAESFLQNHEEKAVKMAMTMIPSIDIKSFHRYVDDSHARFSNLKQAELFQTIFNRQHPSLKYTIEVKNKNKILNFLDITVINNTQGKYEFKVYRKDAITNIQIKPHSNHDPKILKAIFNGYIYRAYSICSKNHLEDEINFLIQVFTENGHDEKMLKDISYHIRKKRLANKNEILSNSNNLPTISLPWIPIISPRLRRIFRKAGYRTVFKSNANLKTLLTSRSKSKSPRNSQPGTYLIKCK</sequence>
<organism evidence="2 3">
    <name type="scientific">Hydra vulgaris</name>
    <name type="common">Hydra</name>
    <name type="synonym">Hydra attenuata</name>
    <dbReference type="NCBI Taxonomy" id="6087"/>
    <lineage>
        <taxon>Eukaryota</taxon>
        <taxon>Metazoa</taxon>
        <taxon>Cnidaria</taxon>
        <taxon>Hydrozoa</taxon>
        <taxon>Hydroidolina</taxon>
        <taxon>Anthoathecata</taxon>
        <taxon>Aplanulata</taxon>
        <taxon>Hydridae</taxon>
        <taxon>Hydra</taxon>
    </lineage>
</organism>
<feature type="domain" description="Helix-turn-helix" evidence="1">
    <location>
        <begin position="232"/>
        <end position="286"/>
    </location>
</feature>
<evidence type="ECO:0000313" key="2">
    <source>
        <dbReference type="Proteomes" id="UP001652625"/>
    </source>
</evidence>
<gene>
    <name evidence="3" type="primary">LOC136082593</name>
</gene>
<dbReference type="PANTHER" id="PTHR21301:SF10">
    <property type="entry name" value="REVERSE TRANSCRIPTASE DOMAIN-CONTAINING PROTEIN"/>
    <property type="match status" value="1"/>
</dbReference>
<reference evidence="3" key="1">
    <citation type="submission" date="2025-08" db="UniProtKB">
        <authorList>
            <consortium name="RefSeq"/>
        </authorList>
    </citation>
    <scope>IDENTIFICATION</scope>
</reference>
<accession>A0ABM4C8Z0</accession>
<evidence type="ECO:0000313" key="3">
    <source>
        <dbReference type="RefSeq" id="XP_065658082.1"/>
    </source>
</evidence>
<dbReference type="Proteomes" id="UP001652625">
    <property type="component" value="Chromosome 07"/>
</dbReference>
<dbReference type="InterPro" id="IPR058912">
    <property type="entry name" value="HTH_animal"/>
</dbReference>
<protein>
    <submittedName>
        <fullName evidence="3">Uncharacterized protein LOC136082593</fullName>
    </submittedName>
</protein>
<evidence type="ECO:0000259" key="1">
    <source>
        <dbReference type="Pfam" id="PF26215"/>
    </source>
</evidence>
<name>A0ABM4C8Z0_HYDVU</name>
<dbReference type="Pfam" id="PF26215">
    <property type="entry name" value="HTH_animal"/>
    <property type="match status" value="1"/>
</dbReference>
<dbReference type="PANTHER" id="PTHR21301">
    <property type="entry name" value="REVERSE TRANSCRIPTASE"/>
    <property type="match status" value="1"/>
</dbReference>
<proteinExistence type="predicted"/>
<dbReference type="GeneID" id="136082593"/>